<comment type="caution">
    <text evidence="2">The sequence shown here is derived from an EMBL/GenBank/DDBJ whole genome shotgun (WGS) entry which is preliminary data.</text>
</comment>
<accession>A0A4C1WUY5</accession>
<organism evidence="2 3">
    <name type="scientific">Eumeta variegata</name>
    <name type="common">Bagworm moth</name>
    <name type="synonym">Eumeta japonica</name>
    <dbReference type="NCBI Taxonomy" id="151549"/>
    <lineage>
        <taxon>Eukaryota</taxon>
        <taxon>Metazoa</taxon>
        <taxon>Ecdysozoa</taxon>
        <taxon>Arthropoda</taxon>
        <taxon>Hexapoda</taxon>
        <taxon>Insecta</taxon>
        <taxon>Pterygota</taxon>
        <taxon>Neoptera</taxon>
        <taxon>Endopterygota</taxon>
        <taxon>Lepidoptera</taxon>
        <taxon>Glossata</taxon>
        <taxon>Ditrysia</taxon>
        <taxon>Tineoidea</taxon>
        <taxon>Psychidae</taxon>
        <taxon>Oiketicinae</taxon>
        <taxon>Eumeta</taxon>
    </lineage>
</organism>
<sequence>MQAEQHAVNANYTAVAWWLKRDLTVNCQRYRGVWESESNFLRKSQRKKDEAAQTNWRGASRDFDPRPTDFLRMVQTVRFVSMSGFNRSNVRGGRGEEVNTHTVLIQLDRESTSGARRFLRALSGLMALANALRYSRSFNLCTRFVNDDGPTTNNTYCGGIRERVADYGGSQTLALLSAPAAEYANTNSRADLFREELYWSRRRTRVSTHLPCYEVDLLSKEDRRRTIGPAPPPAARRGGGAVTGGRRARQIVCTIEKLTTPRCDPWTVGRESFAGGALAGPSAGGRRGRACHLRARHSGCDRSAEPAHVLSQLRANLTMMLLPVCGEAQKEVLRTDQSRMLSLSHSTIGCRSHGYCIVTLPKLLFIFDISHSFRCDKFSYPAVAVVAGANAIRDISMGMPRELSGGGPASAASDSRRWRPRADRGCYAHATGLSPATPPALTSIEFFQPMNVERRLPTDRTGTRNPDPGRCRSSFFLRSLGGFVSRSGSMRVGAPVTASADGGGGRGRPPAARPGGVTGNVIGNCHDAVGLPSGYRHGGGRERRSALDERGVRLIAVCSPAGASQAIHLIPENRVLATARPRRRTRLYRVRGEASLGTPPAGVADEKLSYDRRRCVGPQLPTDWRRAAGARGAYSEDTNN</sequence>
<feature type="region of interest" description="Disordered" evidence="1">
    <location>
        <begin position="494"/>
        <end position="517"/>
    </location>
</feature>
<gene>
    <name evidence="2" type="ORF">EVAR_85342_1</name>
</gene>
<name>A0A4C1WUY5_EUMVA</name>
<reference evidence="2 3" key="1">
    <citation type="journal article" date="2019" name="Commun. Biol.">
        <title>The bagworm genome reveals a unique fibroin gene that provides high tensile strength.</title>
        <authorList>
            <person name="Kono N."/>
            <person name="Nakamura H."/>
            <person name="Ohtoshi R."/>
            <person name="Tomita M."/>
            <person name="Numata K."/>
            <person name="Arakawa K."/>
        </authorList>
    </citation>
    <scope>NUCLEOTIDE SEQUENCE [LARGE SCALE GENOMIC DNA]</scope>
</reference>
<evidence type="ECO:0000313" key="3">
    <source>
        <dbReference type="Proteomes" id="UP000299102"/>
    </source>
</evidence>
<protein>
    <submittedName>
        <fullName evidence="2">Uncharacterized protein</fullName>
    </submittedName>
</protein>
<evidence type="ECO:0000256" key="1">
    <source>
        <dbReference type="SAM" id="MobiDB-lite"/>
    </source>
</evidence>
<proteinExistence type="predicted"/>
<keyword evidence="3" id="KW-1185">Reference proteome</keyword>
<dbReference type="AlphaFoldDB" id="A0A4C1WUY5"/>
<dbReference type="EMBL" id="BGZK01000638">
    <property type="protein sequence ID" value="GBP54039.1"/>
    <property type="molecule type" value="Genomic_DNA"/>
</dbReference>
<evidence type="ECO:0000313" key="2">
    <source>
        <dbReference type="EMBL" id="GBP54039.1"/>
    </source>
</evidence>
<dbReference type="Proteomes" id="UP000299102">
    <property type="component" value="Unassembled WGS sequence"/>
</dbReference>